<dbReference type="AlphaFoldDB" id="H9CY01"/>
<evidence type="ECO:0000256" key="4">
    <source>
        <dbReference type="ARBA" id="ARBA00022989"/>
    </source>
</evidence>
<feature type="transmembrane region" description="Helical" evidence="7">
    <location>
        <begin position="152"/>
        <end position="174"/>
    </location>
</feature>
<protein>
    <submittedName>
        <fullName evidence="9">Putative major facilitator superfamily permease</fullName>
    </submittedName>
</protein>
<reference evidence="9" key="1">
    <citation type="journal article" date="2012" name="Appl. Environ. Microbiol.">
        <title>Metagenomic Analysis of Streptomyces lividans Reveals Host-Dependent Functional Expression.</title>
        <authorList>
            <person name="McMahon M.D."/>
            <person name="Guan C."/>
            <person name="Handelsman J."/>
            <person name="Thomas M.G."/>
        </authorList>
    </citation>
    <scope>NUCLEOTIDE SEQUENCE</scope>
</reference>
<dbReference type="PROSITE" id="PS50850">
    <property type="entry name" value="MFS"/>
    <property type="match status" value="1"/>
</dbReference>
<feature type="domain" description="Major facilitator superfamily (MFS) profile" evidence="8">
    <location>
        <begin position="28"/>
        <end position="399"/>
    </location>
</feature>
<feature type="transmembrane region" description="Helical" evidence="7">
    <location>
        <begin position="311"/>
        <end position="336"/>
    </location>
</feature>
<dbReference type="Pfam" id="PF07690">
    <property type="entry name" value="MFS_1"/>
    <property type="match status" value="1"/>
</dbReference>
<feature type="compositionally biased region" description="Polar residues" evidence="6">
    <location>
        <begin position="1"/>
        <end position="14"/>
    </location>
</feature>
<dbReference type="PANTHER" id="PTHR43124">
    <property type="entry name" value="PURINE EFFLUX PUMP PBUE"/>
    <property type="match status" value="1"/>
</dbReference>
<feature type="transmembrane region" description="Helical" evidence="7">
    <location>
        <begin position="62"/>
        <end position="82"/>
    </location>
</feature>
<feature type="transmembrane region" description="Helical" evidence="7">
    <location>
        <begin position="94"/>
        <end position="113"/>
    </location>
</feature>
<evidence type="ECO:0000256" key="6">
    <source>
        <dbReference type="SAM" id="MobiDB-lite"/>
    </source>
</evidence>
<feature type="transmembrane region" description="Helical" evidence="7">
    <location>
        <begin position="348"/>
        <end position="369"/>
    </location>
</feature>
<feature type="transmembrane region" description="Helical" evidence="7">
    <location>
        <begin position="375"/>
        <end position="392"/>
    </location>
</feature>
<dbReference type="EMBL" id="JQ430656">
    <property type="protein sequence ID" value="AFD03099.1"/>
    <property type="molecule type" value="Genomic_DNA"/>
</dbReference>
<dbReference type="PANTHER" id="PTHR43124:SF3">
    <property type="entry name" value="CHLORAMPHENICOL EFFLUX PUMP RV0191"/>
    <property type="match status" value="1"/>
</dbReference>
<keyword evidence="3 7" id="KW-0812">Transmembrane</keyword>
<sequence length="401" mass="40440">MTTRTTGTRSNEPTSPAEADRPGLPLAALLALATAVFITSLTETLPAGVLPAMSADLGVGESAMGQSVTIYAAGTALTAIPLSAATAGWRRKRLLLTAMAGFAVANTVTALSANYPVTMAARFVAGVAAGLAWALLAGYARRLVPVPLQGRAVAVVMTGIPVALSLGVPVGTFLGETLGWRVTFSLMTLLAVVLIGWIAVAVPDLPGRRESGRVPVLGALKVPGVSPVLFVTLVFVLAHTILYTYIATFLERLGMGGSTDVVLLVFGAASLVSIWFVGARIDGRLRALTLASVLLVGAAAGLLAVPAGSSALVYAAAALWGLGWGGAPTLLQTAVAEAGGESADAAQAVLVTLWNAAMAGGGVVGGVLLDRFGAGAFPWSAVALLVPAVVVARRFRGAAVL</sequence>
<evidence type="ECO:0000256" key="7">
    <source>
        <dbReference type="SAM" id="Phobius"/>
    </source>
</evidence>
<evidence type="ECO:0000256" key="3">
    <source>
        <dbReference type="ARBA" id="ARBA00022692"/>
    </source>
</evidence>
<name>H9CY01_9BACT</name>
<evidence type="ECO:0000256" key="5">
    <source>
        <dbReference type="ARBA" id="ARBA00023136"/>
    </source>
</evidence>
<dbReference type="InterPro" id="IPR011701">
    <property type="entry name" value="MFS"/>
</dbReference>
<dbReference type="Gene3D" id="1.20.1250.20">
    <property type="entry name" value="MFS general substrate transporter like domains"/>
    <property type="match status" value="1"/>
</dbReference>
<evidence type="ECO:0000256" key="1">
    <source>
        <dbReference type="ARBA" id="ARBA00004651"/>
    </source>
</evidence>
<dbReference type="GO" id="GO:0022857">
    <property type="term" value="F:transmembrane transporter activity"/>
    <property type="evidence" value="ECO:0007669"/>
    <property type="project" value="InterPro"/>
</dbReference>
<feature type="region of interest" description="Disordered" evidence="6">
    <location>
        <begin position="1"/>
        <end position="21"/>
    </location>
</feature>
<feature type="transmembrane region" description="Helical" evidence="7">
    <location>
        <begin position="224"/>
        <end position="246"/>
    </location>
</feature>
<evidence type="ECO:0000313" key="9">
    <source>
        <dbReference type="EMBL" id="AFD03099.1"/>
    </source>
</evidence>
<evidence type="ECO:0000256" key="2">
    <source>
        <dbReference type="ARBA" id="ARBA00022475"/>
    </source>
</evidence>
<comment type="subcellular location">
    <subcellularLocation>
        <location evidence="1">Cell membrane</location>
        <topology evidence="1">Multi-pass membrane protein</topology>
    </subcellularLocation>
</comment>
<dbReference type="SUPFAM" id="SSF103473">
    <property type="entry name" value="MFS general substrate transporter"/>
    <property type="match status" value="1"/>
</dbReference>
<keyword evidence="2" id="KW-1003">Cell membrane</keyword>
<feature type="transmembrane region" description="Helical" evidence="7">
    <location>
        <begin position="285"/>
        <end position="305"/>
    </location>
</feature>
<dbReference type="InterPro" id="IPR036259">
    <property type="entry name" value="MFS_trans_sf"/>
</dbReference>
<dbReference type="GO" id="GO:0005886">
    <property type="term" value="C:plasma membrane"/>
    <property type="evidence" value="ECO:0007669"/>
    <property type="project" value="UniProtKB-SubCell"/>
</dbReference>
<dbReference type="InterPro" id="IPR020846">
    <property type="entry name" value="MFS_dom"/>
</dbReference>
<feature type="transmembrane region" description="Helical" evidence="7">
    <location>
        <begin position="23"/>
        <end position="42"/>
    </location>
</feature>
<dbReference type="CDD" id="cd17324">
    <property type="entry name" value="MFS_NepI_like"/>
    <property type="match status" value="1"/>
</dbReference>
<keyword evidence="4 7" id="KW-1133">Transmembrane helix</keyword>
<feature type="transmembrane region" description="Helical" evidence="7">
    <location>
        <begin position="180"/>
        <end position="203"/>
    </location>
</feature>
<feature type="transmembrane region" description="Helical" evidence="7">
    <location>
        <begin position="119"/>
        <end position="140"/>
    </location>
</feature>
<keyword evidence="5 7" id="KW-0472">Membrane</keyword>
<evidence type="ECO:0000259" key="8">
    <source>
        <dbReference type="PROSITE" id="PS50850"/>
    </source>
</evidence>
<organism evidence="9">
    <name type="scientific">uncultured bacterium 8</name>
    <dbReference type="NCBI Taxonomy" id="1136413"/>
    <lineage>
        <taxon>Bacteria</taxon>
        <taxon>environmental samples</taxon>
    </lineage>
</organism>
<feature type="transmembrane region" description="Helical" evidence="7">
    <location>
        <begin position="261"/>
        <end position="278"/>
    </location>
</feature>
<proteinExistence type="predicted"/>
<accession>H9CY01</accession>
<dbReference type="InterPro" id="IPR050189">
    <property type="entry name" value="MFS_Efflux_Transporters"/>
</dbReference>